<dbReference type="SMART" id="SM00052">
    <property type="entry name" value="EAL"/>
    <property type="match status" value="1"/>
</dbReference>
<evidence type="ECO:0000256" key="3">
    <source>
        <dbReference type="ARBA" id="ARBA00022475"/>
    </source>
</evidence>
<dbReference type="Pfam" id="PF00563">
    <property type="entry name" value="EAL"/>
    <property type="match status" value="1"/>
</dbReference>
<accession>A0A7X1PKA9</accession>
<dbReference type="RefSeq" id="WP_152897507.1">
    <property type="nucleotide sequence ID" value="NZ_WHUV01000002.1"/>
</dbReference>
<dbReference type="Pfam" id="PF12792">
    <property type="entry name" value="CSS-motif"/>
    <property type="match status" value="1"/>
</dbReference>
<protein>
    <recommendedName>
        <fullName evidence="2">cyclic-guanylate-specific phosphodiesterase</fullName>
        <ecNumber evidence="2">3.1.4.52</ecNumber>
    </recommendedName>
</protein>
<evidence type="ECO:0000256" key="1">
    <source>
        <dbReference type="ARBA" id="ARBA00004651"/>
    </source>
</evidence>
<reference evidence="12 13" key="1">
    <citation type="submission" date="2019-10" db="EMBL/GenBank/DDBJ databases">
        <title>Pseudomonas dajingensis sp. nov., isolated from the profound head ulcers of farmed Murray cod (Maccullochella peelii peelii).</title>
        <authorList>
            <person name="Liu Y."/>
        </authorList>
    </citation>
    <scope>NUCLEOTIDE SEQUENCE [LARGE SCALE GENOMIC DNA]</scope>
    <source>
        <strain evidence="12 13">MC042</strain>
    </source>
</reference>
<dbReference type="EMBL" id="WHUV01000002">
    <property type="protein sequence ID" value="MQA53779.1"/>
    <property type="molecule type" value="Genomic_DNA"/>
</dbReference>
<keyword evidence="7 10" id="KW-1133">Transmembrane helix</keyword>
<dbReference type="FunFam" id="3.20.20.450:FF:000001">
    <property type="entry name" value="Cyclic di-GMP phosphodiesterase yahA"/>
    <property type="match status" value="1"/>
</dbReference>
<dbReference type="GO" id="GO:0005886">
    <property type="term" value="C:plasma membrane"/>
    <property type="evidence" value="ECO:0007669"/>
    <property type="project" value="UniProtKB-SubCell"/>
</dbReference>
<dbReference type="GO" id="GO:0071111">
    <property type="term" value="F:cyclic-guanylate-specific phosphodiesterase activity"/>
    <property type="evidence" value="ECO:0007669"/>
    <property type="project" value="UniProtKB-EC"/>
</dbReference>
<dbReference type="EC" id="3.1.4.52" evidence="2"/>
<feature type="transmembrane region" description="Helical" evidence="10">
    <location>
        <begin position="16"/>
        <end position="35"/>
    </location>
</feature>
<evidence type="ECO:0000256" key="10">
    <source>
        <dbReference type="SAM" id="Phobius"/>
    </source>
</evidence>
<name>A0A7X1PKA9_9PSED</name>
<dbReference type="PROSITE" id="PS50883">
    <property type="entry name" value="EAL"/>
    <property type="match status" value="1"/>
</dbReference>
<keyword evidence="4" id="KW-0973">c-di-GMP</keyword>
<evidence type="ECO:0000256" key="2">
    <source>
        <dbReference type="ARBA" id="ARBA00012282"/>
    </source>
</evidence>
<evidence type="ECO:0000256" key="5">
    <source>
        <dbReference type="ARBA" id="ARBA00022692"/>
    </source>
</evidence>
<proteinExistence type="predicted"/>
<comment type="subcellular location">
    <subcellularLocation>
        <location evidence="1">Cell membrane</location>
        <topology evidence="1">Multi-pass membrane protein</topology>
    </subcellularLocation>
</comment>
<dbReference type="Gene3D" id="3.20.20.450">
    <property type="entry name" value="EAL domain"/>
    <property type="match status" value="1"/>
</dbReference>
<gene>
    <name evidence="12" type="ORF">GDH07_10700</name>
</gene>
<evidence type="ECO:0000256" key="4">
    <source>
        <dbReference type="ARBA" id="ARBA00022636"/>
    </source>
</evidence>
<organism evidence="12 13">
    <name type="scientific">Pseudomonas piscis</name>
    <dbReference type="NCBI Taxonomy" id="2614538"/>
    <lineage>
        <taxon>Bacteria</taxon>
        <taxon>Pseudomonadati</taxon>
        <taxon>Pseudomonadota</taxon>
        <taxon>Gammaproteobacteria</taxon>
        <taxon>Pseudomonadales</taxon>
        <taxon>Pseudomonadaceae</taxon>
        <taxon>Pseudomonas</taxon>
    </lineage>
</organism>
<keyword evidence="3" id="KW-1003">Cell membrane</keyword>
<dbReference type="InterPro" id="IPR024744">
    <property type="entry name" value="CSS-motif_dom"/>
</dbReference>
<dbReference type="PANTHER" id="PTHR33121">
    <property type="entry name" value="CYCLIC DI-GMP PHOSPHODIESTERASE PDEF"/>
    <property type="match status" value="1"/>
</dbReference>
<keyword evidence="8 10" id="KW-0472">Membrane</keyword>
<comment type="caution">
    <text evidence="12">The sequence shown here is derived from an EMBL/GenBank/DDBJ whole genome shotgun (WGS) entry which is preliminary data.</text>
</comment>
<dbReference type="AlphaFoldDB" id="A0A7X1PKA9"/>
<dbReference type="SUPFAM" id="SSF141868">
    <property type="entry name" value="EAL domain-like"/>
    <property type="match status" value="1"/>
</dbReference>
<dbReference type="CDD" id="cd01948">
    <property type="entry name" value="EAL"/>
    <property type="match status" value="1"/>
</dbReference>
<keyword evidence="5 10" id="KW-0812">Transmembrane</keyword>
<dbReference type="Proteomes" id="UP000486534">
    <property type="component" value="Unassembled WGS sequence"/>
</dbReference>
<evidence type="ECO:0000256" key="7">
    <source>
        <dbReference type="ARBA" id="ARBA00022989"/>
    </source>
</evidence>
<evidence type="ECO:0000256" key="6">
    <source>
        <dbReference type="ARBA" id="ARBA00022801"/>
    </source>
</evidence>
<feature type="transmembrane region" description="Helical" evidence="10">
    <location>
        <begin position="236"/>
        <end position="255"/>
    </location>
</feature>
<feature type="domain" description="EAL" evidence="11">
    <location>
        <begin position="259"/>
        <end position="512"/>
    </location>
</feature>
<evidence type="ECO:0000259" key="11">
    <source>
        <dbReference type="PROSITE" id="PS50883"/>
    </source>
</evidence>
<dbReference type="InterPro" id="IPR035919">
    <property type="entry name" value="EAL_sf"/>
</dbReference>
<dbReference type="PANTHER" id="PTHR33121:SF80">
    <property type="entry name" value="CYCLIC DI-GMP PHOSPHODIESTERASE PDEL"/>
    <property type="match status" value="1"/>
</dbReference>
<evidence type="ECO:0000313" key="13">
    <source>
        <dbReference type="Proteomes" id="UP000486534"/>
    </source>
</evidence>
<sequence>MPLTAKGPLQRSTHTFWTLLAILLPIVLGAVILYLQAQRTLLHNSQEIAEEAIEQFDQMLDHSDSAARALLPLAGQECDAARQLALREQVTRRPLVRSTNLVWRDNNYCSSYLGSYAAVLDPRDYVDGRLRLMDGNHVTPETPLLVYRLSAGEGAALAAINGYHPTNTLRMLSRFAQLQLQVGRHWLSSDGQVREGNAPLAAVASQQLTSSRYPYSVNAGFAQGSVWRYMKSQYPALFSLLIFLGAAAGGLAHWLQQRAVSPRHELQRALVAREFIPYFQPIVRGDSLQWAGIEVLMRWQHPREGLVRPDLFIPFAEHTGLIVPMTLSLLRQTREVLAPWAGNFPDGFHIAINITARHCQDLQLLEDCREFLAAFEPGKVVLVLELTERELIEPTAVTQQLFAELRELGVMIAIDDFGTGHSSLGYLRTFNVDYLKIDQSFVAMIGADALSLHILDSIIELSLKLDLSIVAEGIETAEQRDYLTAKGVHLLQGYLFGKPMPSSGFVTAIARH</sequence>
<dbReference type="InterPro" id="IPR050706">
    <property type="entry name" value="Cyclic-di-GMP_PDE-like"/>
</dbReference>
<keyword evidence="6" id="KW-0378">Hydrolase</keyword>
<dbReference type="InterPro" id="IPR001633">
    <property type="entry name" value="EAL_dom"/>
</dbReference>
<evidence type="ECO:0000313" key="12">
    <source>
        <dbReference type="EMBL" id="MQA53779.1"/>
    </source>
</evidence>
<evidence type="ECO:0000256" key="8">
    <source>
        <dbReference type="ARBA" id="ARBA00023136"/>
    </source>
</evidence>
<comment type="catalytic activity">
    <reaction evidence="9">
        <text>3',3'-c-di-GMP + H2O = 5'-phosphoguanylyl(3'-&gt;5')guanosine + H(+)</text>
        <dbReference type="Rhea" id="RHEA:24902"/>
        <dbReference type="ChEBI" id="CHEBI:15377"/>
        <dbReference type="ChEBI" id="CHEBI:15378"/>
        <dbReference type="ChEBI" id="CHEBI:58754"/>
        <dbReference type="ChEBI" id="CHEBI:58805"/>
        <dbReference type="EC" id="3.1.4.52"/>
    </reaction>
</comment>
<evidence type="ECO:0000256" key="9">
    <source>
        <dbReference type="ARBA" id="ARBA00034290"/>
    </source>
</evidence>